<evidence type="ECO:0000313" key="2">
    <source>
        <dbReference type="EMBL" id="RNA28595.1"/>
    </source>
</evidence>
<evidence type="ECO:0000313" key="3">
    <source>
        <dbReference type="Proteomes" id="UP000276133"/>
    </source>
</evidence>
<proteinExistence type="predicted"/>
<keyword evidence="3" id="KW-1185">Reference proteome</keyword>
<dbReference type="EMBL" id="REGN01002362">
    <property type="protein sequence ID" value="RNA28595.1"/>
    <property type="molecule type" value="Genomic_DNA"/>
</dbReference>
<comment type="caution">
    <text evidence="2">The sequence shown here is derived from an EMBL/GenBank/DDBJ whole genome shotgun (WGS) entry which is preliminary data.</text>
</comment>
<accession>A0A3M7RZ25</accession>
<dbReference type="AlphaFoldDB" id="A0A3M7RZ25"/>
<organism evidence="2 3">
    <name type="scientific">Brachionus plicatilis</name>
    <name type="common">Marine rotifer</name>
    <name type="synonym">Brachionus muelleri</name>
    <dbReference type="NCBI Taxonomy" id="10195"/>
    <lineage>
        <taxon>Eukaryota</taxon>
        <taxon>Metazoa</taxon>
        <taxon>Spiralia</taxon>
        <taxon>Gnathifera</taxon>
        <taxon>Rotifera</taxon>
        <taxon>Eurotatoria</taxon>
        <taxon>Monogononta</taxon>
        <taxon>Pseudotrocha</taxon>
        <taxon>Ploima</taxon>
        <taxon>Brachionidae</taxon>
        <taxon>Brachionus</taxon>
    </lineage>
</organism>
<gene>
    <name evidence="2" type="ORF">BpHYR1_027495</name>
</gene>
<name>A0A3M7RZ25_BRAPC</name>
<reference evidence="2 3" key="1">
    <citation type="journal article" date="2018" name="Sci. Rep.">
        <title>Genomic signatures of local adaptation to the degree of environmental predictability in rotifers.</title>
        <authorList>
            <person name="Franch-Gras L."/>
            <person name="Hahn C."/>
            <person name="Garcia-Roger E.M."/>
            <person name="Carmona M.J."/>
            <person name="Serra M."/>
            <person name="Gomez A."/>
        </authorList>
    </citation>
    <scope>NUCLEOTIDE SEQUENCE [LARGE SCALE GENOMIC DNA]</scope>
    <source>
        <strain evidence="2">HYR1</strain>
    </source>
</reference>
<protein>
    <submittedName>
        <fullName evidence="2">Uncharacterized protein</fullName>
    </submittedName>
</protein>
<evidence type="ECO:0000256" key="1">
    <source>
        <dbReference type="SAM" id="Phobius"/>
    </source>
</evidence>
<keyword evidence="1" id="KW-0812">Transmembrane</keyword>
<sequence length="125" mass="14914">MFHNQSILDLQAWICLSIESTFFFDIFAIEFYFEFGYRVTKYSIKFSNSLADMFLFFGLALPEGKKSIARRINFVLKSNNIGKLIPEINFKRNNGKLKFEIKIKRSKYKLEKNKFFQKHVMSIEK</sequence>
<feature type="transmembrane region" description="Helical" evidence="1">
    <location>
        <begin position="12"/>
        <end position="32"/>
    </location>
</feature>
<keyword evidence="1" id="KW-0472">Membrane</keyword>
<keyword evidence="1" id="KW-1133">Transmembrane helix</keyword>
<dbReference type="Proteomes" id="UP000276133">
    <property type="component" value="Unassembled WGS sequence"/>
</dbReference>